<dbReference type="InterPro" id="IPR011009">
    <property type="entry name" value="Kinase-like_dom_sf"/>
</dbReference>
<evidence type="ECO:0000313" key="3">
    <source>
        <dbReference type="Proteomes" id="UP000249123"/>
    </source>
</evidence>
<dbReference type="InterPro" id="IPR052961">
    <property type="entry name" value="Oxido-Kinase-like_Enzymes"/>
</dbReference>
<proteinExistence type="predicted"/>
<dbReference type="PANTHER" id="PTHR23020:SF41">
    <property type="entry name" value="AMINOGLYCOSIDE PHOSPHOTRANSFERASE DOMAIN-CONTAINING PROTEIN"/>
    <property type="match status" value="1"/>
</dbReference>
<gene>
    <name evidence="2" type="ORF">HY3_15645</name>
</gene>
<dbReference type="STRING" id="1280941.HY2_03545"/>
<dbReference type="InterPro" id="IPR015897">
    <property type="entry name" value="CHK_kinase-like"/>
</dbReference>
<dbReference type="OrthoDB" id="3806873at2"/>
<dbReference type="PANTHER" id="PTHR23020">
    <property type="entry name" value="UNCHARACTERIZED NUCLEAR HORMONE RECEPTOR-RELATED"/>
    <property type="match status" value="1"/>
</dbReference>
<dbReference type="Proteomes" id="UP000249123">
    <property type="component" value="Unassembled WGS sequence"/>
</dbReference>
<dbReference type="EMBL" id="AWFB01000038">
    <property type="protein sequence ID" value="RAN31988.1"/>
    <property type="molecule type" value="Genomic_DNA"/>
</dbReference>
<evidence type="ECO:0000259" key="1">
    <source>
        <dbReference type="SMART" id="SM00587"/>
    </source>
</evidence>
<dbReference type="SMART" id="SM00587">
    <property type="entry name" value="CHK"/>
    <property type="match status" value="1"/>
</dbReference>
<keyword evidence="3" id="KW-1185">Reference proteome</keyword>
<feature type="domain" description="CHK kinase-like" evidence="1">
    <location>
        <begin position="121"/>
        <end position="300"/>
    </location>
</feature>
<reference evidence="2 3" key="1">
    <citation type="submission" date="2013-04" db="EMBL/GenBank/DDBJ databases">
        <title>Hyphomonas sp. T24B3 Genome Sequencing.</title>
        <authorList>
            <person name="Lai Q."/>
            <person name="Shao Z."/>
        </authorList>
    </citation>
    <scope>NUCLEOTIDE SEQUENCE [LARGE SCALE GENOMIC DNA]</scope>
    <source>
        <strain evidence="2 3">T24B3</strain>
    </source>
</reference>
<organism evidence="2 3">
    <name type="scientific">Hyphomonas pacifica</name>
    <dbReference type="NCBI Taxonomy" id="1280941"/>
    <lineage>
        <taxon>Bacteria</taxon>
        <taxon>Pseudomonadati</taxon>
        <taxon>Pseudomonadota</taxon>
        <taxon>Alphaproteobacteria</taxon>
        <taxon>Hyphomonadales</taxon>
        <taxon>Hyphomonadaceae</taxon>
        <taxon>Hyphomonas</taxon>
    </lineage>
</organism>
<protein>
    <recommendedName>
        <fullName evidence="1">CHK kinase-like domain-containing protein</fullName>
    </recommendedName>
</protein>
<dbReference type="AlphaFoldDB" id="A0A062TQW8"/>
<dbReference type="Gene3D" id="3.90.1200.10">
    <property type="match status" value="1"/>
</dbReference>
<dbReference type="eggNOG" id="COG3173">
    <property type="taxonomic scope" value="Bacteria"/>
</dbReference>
<dbReference type="SUPFAM" id="SSF56112">
    <property type="entry name" value="Protein kinase-like (PK-like)"/>
    <property type="match status" value="1"/>
</dbReference>
<comment type="caution">
    <text evidence="2">The sequence shown here is derived from an EMBL/GenBank/DDBJ whole genome shotgun (WGS) entry which is preliminary data.</text>
</comment>
<accession>A0A062TQW8</accession>
<sequence>MSRPGLDADPLTLGADWFNALFEEIGIDAEVKGLTAKSIGTGQIGENVRFVFDYNRKGSNAPDTLVGKFPSGSEDSLMTAKLLGHYEREVHFYRTFPKVAGVITPKAFYTDYDSNTNRFALIMEDMAPSEQGDQLRGCTVKEAEKALASAAVLHAAHWNDPALDTYAWLQGSELAPPPALPPEQVVGLWYGFKDRYGERLSAEDIEVGDAYATALPAWSEGYEGPHALTHNDFRLDNMLFGKGSAPKPLAIVDWQTVGKGAPAGDVAYFIGAGLTRDDRPRYEQALLRYYHSCLQDQGITDYAFEDLYRHYQWFSFYGMSVAFGAAMLVKQTKRGDEMFLTMLRRHAAQARDNGALELLP</sequence>
<evidence type="ECO:0000313" key="2">
    <source>
        <dbReference type="EMBL" id="RAN31988.1"/>
    </source>
</evidence>
<accession>A0A328K311</accession>
<dbReference type="Pfam" id="PF01636">
    <property type="entry name" value="APH"/>
    <property type="match status" value="1"/>
</dbReference>
<dbReference type="InterPro" id="IPR002575">
    <property type="entry name" value="Aminoglycoside_PTrfase"/>
</dbReference>
<dbReference type="RefSeq" id="WP_034827722.1">
    <property type="nucleotide sequence ID" value="NZ_AWFA01000034.1"/>
</dbReference>
<name>A0A062TQW8_9PROT</name>